<feature type="repeat" description="PPR" evidence="2">
    <location>
        <begin position="684"/>
        <end position="718"/>
    </location>
</feature>
<feature type="repeat" description="PPR" evidence="2">
    <location>
        <begin position="545"/>
        <end position="579"/>
    </location>
</feature>
<feature type="domain" description="DYW" evidence="4">
    <location>
        <begin position="762"/>
        <end position="854"/>
    </location>
</feature>
<dbReference type="Proteomes" id="UP001419268">
    <property type="component" value="Unassembled WGS sequence"/>
</dbReference>
<evidence type="ECO:0000313" key="6">
    <source>
        <dbReference type="Proteomes" id="UP001419268"/>
    </source>
</evidence>
<dbReference type="PROSITE" id="PS51375">
    <property type="entry name" value="PPR"/>
    <property type="match status" value="7"/>
</dbReference>
<dbReference type="Pfam" id="PF20430">
    <property type="entry name" value="Eplus_motif"/>
    <property type="match status" value="1"/>
</dbReference>
<dbReference type="InterPro" id="IPR046960">
    <property type="entry name" value="PPR_At4g14850-like_plant"/>
</dbReference>
<gene>
    <name evidence="5" type="ORF">Scep_005326</name>
</gene>
<dbReference type="FunFam" id="1.25.40.10:FF:000073">
    <property type="entry name" value="Pentatricopeptide repeat-containing protein chloroplastic"/>
    <property type="match status" value="1"/>
</dbReference>
<feature type="repeat" description="PPR" evidence="2">
    <location>
        <begin position="106"/>
        <end position="140"/>
    </location>
</feature>
<dbReference type="FunFam" id="1.25.40.10:FF:001564">
    <property type="entry name" value="Pentatricopeptide repeat-containing protein103"/>
    <property type="match status" value="1"/>
</dbReference>
<evidence type="ECO:0000256" key="2">
    <source>
        <dbReference type="PROSITE-ProRule" id="PRU00708"/>
    </source>
</evidence>
<protein>
    <recommendedName>
        <fullName evidence="4">DYW domain-containing protein</fullName>
    </recommendedName>
</protein>
<dbReference type="InterPro" id="IPR011990">
    <property type="entry name" value="TPR-like_helical_dom_sf"/>
</dbReference>
<keyword evidence="1" id="KW-0677">Repeat</keyword>
<dbReference type="Pfam" id="PF01535">
    <property type="entry name" value="PPR"/>
    <property type="match status" value="3"/>
</dbReference>
<dbReference type="PANTHER" id="PTHR47926">
    <property type="entry name" value="PENTATRICOPEPTIDE REPEAT-CONTAINING PROTEIN"/>
    <property type="match status" value="1"/>
</dbReference>
<feature type="repeat" description="PPR" evidence="2">
    <location>
        <begin position="309"/>
        <end position="339"/>
    </location>
</feature>
<dbReference type="GO" id="GO:0003723">
    <property type="term" value="F:RNA binding"/>
    <property type="evidence" value="ECO:0007669"/>
    <property type="project" value="InterPro"/>
</dbReference>
<evidence type="ECO:0000256" key="3">
    <source>
        <dbReference type="SAM" id="MobiDB-lite"/>
    </source>
</evidence>
<dbReference type="AlphaFoldDB" id="A0AAP0PW97"/>
<dbReference type="FunFam" id="1.25.40.10:FF:000679">
    <property type="entry name" value="Pentatricopeptide repeat-containing protein At5g03800"/>
    <property type="match status" value="1"/>
</dbReference>
<dbReference type="InterPro" id="IPR032867">
    <property type="entry name" value="DYW_dom"/>
</dbReference>
<evidence type="ECO:0000259" key="4">
    <source>
        <dbReference type="Pfam" id="PF14432"/>
    </source>
</evidence>
<comment type="caution">
    <text evidence="5">The sequence shown here is derived from an EMBL/GenBank/DDBJ whole genome shotgun (WGS) entry which is preliminary data.</text>
</comment>
<dbReference type="GO" id="GO:0008270">
    <property type="term" value="F:zinc ion binding"/>
    <property type="evidence" value="ECO:0007669"/>
    <property type="project" value="InterPro"/>
</dbReference>
<feature type="repeat" description="PPR" evidence="2">
    <location>
        <begin position="443"/>
        <end position="477"/>
    </location>
</feature>
<evidence type="ECO:0000256" key="1">
    <source>
        <dbReference type="ARBA" id="ARBA00022737"/>
    </source>
</evidence>
<evidence type="ECO:0000313" key="5">
    <source>
        <dbReference type="EMBL" id="KAK9158752.1"/>
    </source>
</evidence>
<dbReference type="FunFam" id="1.25.40.10:FF:002102">
    <property type="entry name" value="Pentatricopeptide repeat-containing protein103"/>
    <property type="match status" value="1"/>
</dbReference>
<dbReference type="PANTHER" id="PTHR47926:SF512">
    <property type="entry name" value="REPEAT (PPR) SUPERFAMILY PROTEIN, PUTATIVE-RELATED"/>
    <property type="match status" value="1"/>
</dbReference>
<feature type="compositionally biased region" description="Low complexity" evidence="3">
    <location>
        <begin position="1"/>
        <end position="13"/>
    </location>
</feature>
<proteinExistence type="predicted"/>
<feature type="compositionally biased region" description="Basic residues" evidence="3">
    <location>
        <begin position="20"/>
        <end position="30"/>
    </location>
</feature>
<dbReference type="EMBL" id="JBBNAG010000002">
    <property type="protein sequence ID" value="KAK9158752.1"/>
    <property type="molecule type" value="Genomic_DNA"/>
</dbReference>
<organism evidence="5 6">
    <name type="scientific">Stephania cephalantha</name>
    <dbReference type="NCBI Taxonomy" id="152367"/>
    <lineage>
        <taxon>Eukaryota</taxon>
        <taxon>Viridiplantae</taxon>
        <taxon>Streptophyta</taxon>
        <taxon>Embryophyta</taxon>
        <taxon>Tracheophyta</taxon>
        <taxon>Spermatophyta</taxon>
        <taxon>Magnoliopsida</taxon>
        <taxon>Ranunculales</taxon>
        <taxon>Menispermaceae</taxon>
        <taxon>Menispermoideae</taxon>
        <taxon>Cissampelideae</taxon>
        <taxon>Stephania</taxon>
    </lineage>
</organism>
<dbReference type="InterPro" id="IPR046848">
    <property type="entry name" value="E_motif"/>
</dbReference>
<accession>A0AAP0PW97</accession>
<dbReference type="NCBIfam" id="TIGR00756">
    <property type="entry name" value="PPR"/>
    <property type="match status" value="8"/>
</dbReference>
<dbReference type="GO" id="GO:0009451">
    <property type="term" value="P:RNA modification"/>
    <property type="evidence" value="ECO:0007669"/>
    <property type="project" value="InterPro"/>
</dbReference>
<dbReference type="Pfam" id="PF14432">
    <property type="entry name" value="DYW_deaminase"/>
    <property type="match status" value="1"/>
</dbReference>
<dbReference type="InterPro" id="IPR046849">
    <property type="entry name" value="E2_motif"/>
</dbReference>
<dbReference type="Pfam" id="PF13041">
    <property type="entry name" value="PPR_2"/>
    <property type="match status" value="4"/>
</dbReference>
<reference evidence="5 6" key="1">
    <citation type="submission" date="2024-01" db="EMBL/GenBank/DDBJ databases">
        <title>Genome assemblies of Stephania.</title>
        <authorList>
            <person name="Yang L."/>
        </authorList>
    </citation>
    <scope>NUCLEOTIDE SEQUENCE [LARGE SCALE GENOMIC DNA]</scope>
    <source>
        <strain evidence="5">JXDWG</strain>
        <tissue evidence="5">Leaf</tissue>
    </source>
</reference>
<dbReference type="InterPro" id="IPR002885">
    <property type="entry name" value="PPR_rpt"/>
</dbReference>
<dbReference type="Pfam" id="PF20431">
    <property type="entry name" value="E_motif"/>
    <property type="match status" value="1"/>
</dbReference>
<sequence>MAFTSLSPHLSLLTPPPNSPHHHHHHHHHASLPLPHSKPCNSTTQSLNHALLRLSVRRRDAPLARAVHASLSKSRDHPGNSLILSYLKLGLLSDAHKVFTNMSLPNVVSYTALLSHYAKSGREAEAIELFLRMRRAAVEPNEYTFVAILTACVRLSDWQLGAQVQSLALKSGYCGFTYVSNSFMAMYVRRGRVDAAVRVFEEMLNRDLASWNTVIAGMVKDSRYDEGFELFREMQRIEGFRVDRFTLSTLLAAAANSLASLEGREIHGHALRVGFESDLSVNNALMEFYANCGGVENVVALFERMPEKDVISWTTMLTGYMDFAMVQSAVKLFNEMPEKNCISYNSLLAGLCRNGEGLQAVKLFLGMIERGMEISDFTLTSIVNACAMLADMKTSEQIHGFVIKSGFRSNPWIEAALIDMCARCGRMASAQKMFGQWSYEQNQSMVWTSMLCGYARNGQPDEAVSFFCTTLAEGDVVMDEVALTAVLGICGTLGFHEMGKQLHCYVIKSGFLSDVGVGNATFSMYSKCGNMEDAVRCFDLMRKRDVVSWNGLITAYLLHRQGDNALAVWSRMENVGIEPDSVTLALVISAFRHTTSNLVDTCRSLFFSMKSLYGIEATSEHYASLVSVLGYWGCYDEAEELITNMPFKPDASVWRALLDCCRLRSHARLGRVVAKQLLAIEPQDPSSYILLSNLYAASGRWHCSDRVRKEMKEKGLQKHPSRSWVIHQNKVHSFYARDKTHPETKDIYSGLDILVLQCIKTGYTPDTTFVLHEVEEHQKTDFLYCHSAKLALTYGILMTKPGRPVRVTKNILLCGDCHTFFKHASSVTGREICLRDSSGFHCFKNGKCSCGDYW</sequence>
<feature type="repeat" description="PPR" evidence="2">
    <location>
        <begin position="340"/>
        <end position="374"/>
    </location>
</feature>
<dbReference type="Gene3D" id="1.25.40.10">
    <property type="entry name" value="Tetratricopeptide repeat domain"/>
    <property type="match status" value="6"/>
</dbReference>
<feature type="repeat" description="PPR" evidence="2">
    <location>
        <begin position="207"/>
        <end position="237"/>
    </location>
</feature>
<feature type="region of interest" description="Disordered" evidence="3">
    <location>
        <begin position="1"/>
        <end position="43"/>
    </location>
</feature>
<keyword evidence="6" id="KW-1185">Reference proteome</keyword>
<name>A0AAP0PW97_9MAGN</name>